<reference evidence="1 2" key="1">
    <citation type="journal article" date="2019" name="Int. J. Syst. Evol. Microbiol.">
        <title>The Global Catalogue of Microorganisms (GCM) 10K type strain sequencing project: providing services to taxonomists for standard genome sequencing and annotation.</title>
        <authorList>
            <consortium name="The Broad Institute Genomics Platform"/>
            <consortium name="The Broad Institute Genome Sequencing Center for Infectious Disease"/>
            <person name="Wu L."/>
            <person name="Ma J."/>
        </authorList>
    </citation>
    <scope>NUCLEOTIDE SEQUENCE [LARGE SCALE GENOMIC DNA]</scope>
    <source>
        <strain evidence="1 2">JCM 13250</strain>
    </source>
</reference>
<dbReference type="GO" id="GO:0016874">
    <property type="term" value="F:ligase activity"/>
    <property type="evidence" value="ECO:0007669"/>
    <property type="project" value="UniProtKB-KW"/>
</dbReference>
<dbReference type="Proteomes" id="UP001500218">
    <property type="component" value="Unassembled WGS sequence"/>
</dbReference>
<gene>
    <name evidence="1" type="ORF">GCM10009682_13620</name>
</gene>
<accession>A0ABN2LLT7</accession>
<dbReference type="SUPFAM" id="SSF55144">
    <property type="entry name" value="LigT-like"/>
    <property type="match status" value="1"/>
</dbReference>
<dbReference type="Pfam" id="PF13563">
    <property type="entry name" value="2_5_RNA_ligase2"/>
    <property type="match status" value="1"/>
</dbReference>
<comment type="caution">
    <text evidence="1">The sequence shown here is derived from an EMBL/GenBank/DDBJ whole genome shotgun (WGS) entry which is preliminary data.</text>
</comment>
<sequence>MTPTETALIVAVPEAEPAVGVHRDAYDAAAGWGVPAHVTVLYPFLAPDRIDHEVLAGLSETFAAHRPFEATLASVGWFGDQVVYLAPEPDDRFRALTAAVWDRFPQAPPYGGAFDDVVPHLTIGHDHPRPLLAAAADQVAAHLPVHASVRAVRLIAGSRGAAPWRRLAEFPLG</sequence>
<dbReference type="Gene3D" id="3.90.1140.10">
    <property type="entry name" value="Cyclic phosphodiesterase"/>
    <property type="match status" value="1"/>
</dbReference>
<keyword evidence="2" id="KW-1185">Reference proteome</keyword>
<keyword evidence="1" id="KW-0436">Ligase</keyword>
<evidence type="ECO:0000313" key="2">
    <source>
        <dbReference type="Proteomes" id="UP001500218"/>
    </source>
</evidence>
<organism evidence="1 2">
    <name type="scientific">Luedemannella flava</name>
    <dbReference type="NCBI Taxonomy" id="349316"/>
    <lineage>
        <taxon>Bacteria</taxon>
        <taxon>Bacillati</taxon>
        <taxon>Actinomycetota</taxon>
        <taxon>Actinomycetes</taxon>
        <taxon>Micromonosporales</taxon>
        <taxon>Micromonosporaceae</taxon>
        <taxon>Luedemannella</taxon>
    </lineage>
</organism>
<evidence type="ECO:0000313" key="1">
    <source>
        <dbReference type="EMBL" id="GAA1793032.1"/>
    </source>
</evidence>
<dbReference type="RefSeq" id="WP_344127430.1">
    <property type="nucleotide sequence ID" value="NZ_BAAALT010000034.1"/>
</dbReference>
<proteinExistence type="predicted"/>
<dbReference type="EMBL" id="BAAALT010000034">
    <property type="protein sequence ID" value="GAA1793032.1"/>
    <property type="molecule type" value="Genomic_DNA"/>
</dbReference>
<name>A0ABN2LLT7_9ACTN</name>
<dbReference type="InterPro" id="IPR009097">
    <property type="entry name" value="Cyclic_Pdiesterase"/>
</dbReference>
<protein>
    <submittedName>
        <fullName evidence="1">2'-5' RNA ligase family protein</fullName>
    </submittedName>
</protein>